<keyword evidence="1" id="KW-0732">Signal</keyword>
<dbReference type="Proteomes" id="UP001597112">
    <property type="component" value="Unassembled WGS sequence"/>
</dbReference>
<dbReference type="EMBL" id="JBHTKA010000001">
    <property type="protein sequence ID" value="MFD0997757.1"/>
    <property type="molecule type" value="Genomic_DNA"/>
</dbReference>
<feature type="chain" id="PRO_5046204136" evidence="1">
    <location>
        <begin position="23"/>
        <end position="217"/>
    </location>
</feature>
<dbReference type="InterPro" id="IPR025665">
    <property type="entry name" value="Beta-barrel_OMP_2"/>
</dbReference>
<protein>
    <submittedName>
        <fullName evidence="3">Porin family protein</fullName>
    </submittedName>
</protein>
<accession>A0ABW3JUZ3</accession>
<name>A0ABW3JUZ3_9BACT</name>
<organism evidence="3 4">
    <name type="scientific">Ohtaekwangia kribbensis</name>
    <dbReference type="NCBI Taxonomy" id="688913"/>
    <lineage>
        <taxon>Bacteria</taxon>
        <taxon>Pseudomonadati</taxon>
        <taxon>Bacteroidota</taxon>
        <taxon>Cytophagia</taxon>
        <taxon>Cytophagales</taxon>
        <taxon>Fulvivirgaceae</taxon>
        <taxon>Ohtaekwangia</taxon>
    </lineage>
</organism>
<dbReference type="Pfam" id="PF13568">
    <property type="entry name" value="OMP_b-brl_2"/>
    <property type="match status" value="1"/>
</dbReference>
<evidence type="ECO:0000256" key="1">
    <source>
        <dbReference type="SAM" id="SignalP"/>
    </source>
</evidence>
<proteinExistence type="predicted"/>
<evidence type="ECO:0000313" key="4">
    <source>
        <dbReference type="Proteomes" id="UP001597112"/>
    </source>
</evidence>
<feature type="domain" description="Outer membrane protein beta-barrel" evidence="2">
    <location>
        <begin position="24"/>
        <end position="187"/>
    </location>
</feature>
<comment type="caution">
    <text evidence="3">The sequence shown here is derived from an EMBL/GenBank/DDBJ whole genome shotgun (WGS) entry which is preliminary data.</text>
</comment>
<dbReference type="RefSeq" id="WP_377573282.1">
    <property type="nucleotide sequence ID" value="NZ_JBHTKA010000001.1"/>
</dbReference>
<sequence>MKKALLIILACTTLLPAGKAQTDSTLYSFSFANSPWSIGIQAGMNIASAYSTEGEVFNVEPKVGLAIAVFADIPLGKYILLRPEVHLSQRSVQASGLLFAENYNLKRTTTYLDVPVLVAFKPTSFFKVMAGPQYSYLLKQRDQFSGEPSQSTRDEFNLDALRTHTISAIIGFEITKKQFTFSPRLAFDLLDNRQNETSATPRYRLVYYQFMVGYKFF</sequence>
<reference evidence="4" key="1">
    <citation type="journal article" date="2019" name="Int. J. Syst. Evol. Microbiol.">
        <title>The Global Catalogue of Microorganisms (GCM) 10K type strain sequencing project: providing services to taxonomists for standard genome sequencing and annotation.</title>
        <authorList>
            <consortium name="The Broad Institute Genomics Platform"/>
            <consortium name="The Broad Institute Genome Sequencing Center for Infectious Disease"/>
            <person name="Wu L."/>
            <person name="Ma J."/>
        </authorList>
    </citation>
    <scope>NUCLEOTIDE SEQUENCE [LARGE SCALE GENOMIC DNA]</scope>
    <source>
        <strain evidence="4">CCUG 58938</strain>
    </source>
</reference>
<evidence type="ECO:0000259" key="2">
    <source>
        <dbReference type="Pfam" id="PF13568"/>
    </source>
</evidence>
<feature type="signal peptide" evidence="1">
    <location>
        <begin position="1"/>
        <end position="22"/>
    </location>
</feature>
<evidence type="ECO:0000313" key="3">
    <source>
        <dbReference type="EMBL" id="MFD0997757.1"/>
    </source>
</evidence>
<gene>
    <name evidence="3" type="ORF">ACFQ21_00500</name>
</gene>
<keyword evidence="4" id="KW-1185">Reference proteome</keyword>